<dbReference type="InterPro" id="IPR050272">
    <property type="entry name" value="Isochorismatase-like_hydrls"/>
</dbReference>
<dbReference type="PANTHER" id="PTHR43540">
    <property type="entry name" value="PEROXYUREIDOACRYLATE/UREIDOACRYLATE AMIDOHYDROLASE-RELATED"/>
    <property type="match status" value="1"/>
</dbReference>
<dbReference type="Gene3D" id="3.40.50.850">
    <property type="entry name" value="Isochorismatase-like"/>
    <property type="match status" value="1"/>
</dbReference>
<feature type="region of interest" description="Disordered" evidence="3">
    <location>
        <begin position="499"/>
        <end position="537"/>
    </location>
</feature>
<gene>
    <name evidence="5" type="ORF">K461DRAFT_319231</name>
</gene>
<dbReference type="PANTHER" id="PTHR43540:SF9">
    <property type="entry name" value="FAMILY HYDROLASE, PUTATIVE (AFU_ORTHOLOGUE AFUA_2G08700)-RELATED"/>
    <property type="match status" value="1"/>
</dbReference>
<sequence length="537" mass="57475">MPRTPGLVNNEFIATDSTSRSPVVLCRHCRNARVAKSSSKRKVAHLRRCTEYRRFLGDAPMPFEADGDDDEEDEPRVTAARGAPKKKGYIETLPYRWPIGQPIKAETTALIVLDMQRDFCEHGGLLAQLRHPITAARSIIPPILQLLHASRLARLPIYHVRHSHRHDLSTFSGLDRTRVSAISSEPQTQPPSSRPPLPVPGAQGPLGHFLLRQSPGTDPVVELCPLYHEVLVDHPRSSAFSFTDLDLLLRNRDISNLIIVGLDVNDSIVSTARDAADRRFDCALISGCIAQVSSSFPITDPPPTPEQVADLSLSDSAATAALDVVLPPNWRSSGMGTVLSYSALMTALAEITPTSRAGAPAQQRNYAPPYTAAPTLAPKPPTPQAIPAVPAAPMIPAPAPPIPVPRAIPGGRAGAGGRRGRGINDPIFYTPPKGGIRHPQRPNRTNLVKRVTEVMERATGGGAPLSKELKAEGGADIAGDGVREPSIDGLFEGMRAEASANGHGEIATVDGDMHGGEDDDDGIDTEGDLDDVMEDDG</sequence>
<dbReference type="Pfam" id="PF00857">
    <property type="entry name" value="Isochorismatase"/>
    <property type="match status" value="1"/>
</dbReference>
<dbReference type="GO" id="GO:0016787">
    <property type="term" value="F:hydrolase activity"/>
    <property type="evidence" value="ECO:0007669"/>
    <property type="project" value="UniProtKB-KW"/>
</dbReference>
<feature type="compositionally biased region" description="Acidic residues" evidence="3">
    <location>
        <begin position="517"/>
        <end position="537"/>
    </location>
</feature>
<dbReference type="InterPro" id="IPR000868">
    <property type="entry name" value="Isochorismatase-like_dom"/>
</dbReference>
<dbReference type="SUPFAM" id="SSF52499">
    <property type="entry name" value="Isochorismatase-like hydrolases"/>
    <property type="match status" value="1"/>
</dbReference>
<accession>A0A9P4MPI5</accession>
<dbReference type="CDD" id="cd00431">
    <property type="entry name" value="cysteine_hydrolases"/>
    <property type="match status" value="1"/>
</dbReference>
<protein>
    <submittedName>
        <fullName evidence="5">Isochorismatase hydrolase</fullName>
    </submittedName>
</protein>
<dbReference type="OrthoDB" id="245563at2759"/>
<evidence type="ECO:0000313" key="5">
    <source>
        <dbReference type="EMBL" id="KAF2154706.1"/>
    </source>
</evidence>
<feature type="compositionally biased region" description="Acidic residues" evidence="3">
    <location>
        <begin position="65"/>
        <end position="74"/>
    </location>
</feature>
<feature type="region of interest" description="Disordered" evidence="3">
    <location>
        <begin position="461"/>
        <end position="483"/>
    </location>
</feature>
<evidence type="ECO:0000259" key="4">
    <source>
        <dbReference type="Pfam" id="PF00857"/>
    </source>
</evidence>
<evidence type="ECO:0000313" key="6">
    <source>
        <dbReference type="Proteomes" id="UP000799439"/>
    </source>
</evidence>
<keyword evidence="6" id="KW-1185">Reference proteome</keyword>
<evidence type="ECO:0000256" key="2">
    <source>
        <dbReference type="ARBA" id="ARBA00022801"/>
    </source>
</evidence>
<feature type="region of interest" description="Disordered" evidence="3">
    <location>
        <begin position="60"/>
        <end position="80"/>
    </location>
</feature>
<reference evidence="5" key="1">
    <citation type="journal article" date="2020" name="Stud. Mycol.">
        <title>101 Dothideomycetes genomes: a test case for predicting lifestyles and emergence of pathogens.</title>
        <authorList>
            <person name="Haridas S."/>
            <person name="Albert R."/>
            <person name="Binder M."/>
            <person name="Bloem J."/>
            <person name="Labutti K."/>
            <person name="Salamov A."/>
            <person name="Andreopoulos B."/>
            <person name="Baker S."/>
            <person name="Barry K."/>
            <person name="Bills G."/>
            <person name="Bluhm B."/>
            <person name="Cannon C."/>
            <person name="Castanera R."/>
            <person name="Culley D."/>
            <person name="Daum C."/>
            <person name="Ezra D."/>
            <person name="Gonzalez J."/>
            <person name="Henrissat B."/>
            <person name="Kuo A."/>
            <person name="Liang C."/>
            <person name="Lipzen A."/>
            <person name="Lutzoni F."/>
            <person name="Magnuson J."/>
            <person name="Mondo S."/>
            <person name="Nolan M."/>
            <person name="Ohm R."/>
            <person name="Pangilinan J."/>
            <person name="Park H.-J."/>
            <person name="Ramirez L."/>
            <person name="Alfaro M."/>
            <person name="Sun H."/>
            <person name="Tritt A."/>
            <person name="Yoshinaga Y."/>
            <person name="Zwiers L.-H."/>
            <person name="Turgeon B."/>
            <person name="Goodwin S."/>
            <person name="Spatafora J."/>
            <person name="Crous P."/>
            <person name="Grigoriev I."/>
        </authorList>
    </citation>
    <scope>NUCLEOTIDE SEQUENCE</scope>
    <source>
        <strain evidence="5">CBS 260.36</strain>
    </source>
</reference>
<evidence type="ECO:0000256" key="1">
    <source>
        <dbReference type="ARBA" id="ARBA00006336"/>
    </source>
</evidence>
<proteinExistence type="inferred from homology"/>
<dbReference type="Proteomes" id="UP000799439">
    <property type="component" value="Unassembled WGS sequence"/>
</dbReference>
<dbReference type="InterPro" id="IPR036380">
    <property type="entry name" value="Isochorismatase-like_sf"/>
</dbReference>
<evidence type="ECO:0000256" key="3">
    <source>
        <dbReference type="SAM" id="MobiDB-lite"/>
    </source>
</evidence>
<dbReference type="AlphaFoldDB" id="A0A9P4MPI5"/>
<comment type="similarity">
    <text evidence="1">Belongs to the isochorismatase family.</text>
</comment>
<feature type="domain" description="Isochorismatase-like" evidence="4">
    <location>
        <begin position="108"/>
        <end position="293"/>
    </location>
</feature>
<keyword evidence="2 5" id="KW-0378">Hydrolase</keyword>
<name>A0A9P4MPI5_9PEZI</name>
<dbReference type="EMBL" id="ML996083">
    <property type="protein sequence ID" value="KAF2154706.1"/>
    <property type="molecule type" value="Genomic_DNA"/>
</dbReference>
<comment type="caution">
    <text evidence="5">The sequence shown here is derived from an EMBL/GenBank/DDBJ whole genome shotgun (WGS) entry which is preliminary data.</text>
</comment>
<organism evidence="5 6">
    <name type="scientific">Myriangium duriaei CBS 260.36</name>
    <dbReference type="NCBI Taxonomy" id="1168546"/>
    <lineage>
        <taxon>Eukaryota</taxon>
        <taxon>Fungi</taxon>
        <taxon>Dikarya</taxon>
        <taxon>Ascomycota</taxon>
        <taxon>Pezizomycotina</taxon>
        <taxon>Dothideomycetes</taxon>
        <taxon>Dothideomycetidae</taxon>
        <taxon>Myriangiales</taxon>
        <taxon>Myriangiaceae</taxon>
        <taxon>Myriangium</taxon>
    </lineage>
</organism>